<evidence type="ECO:0000256" key="4">
    <source>
        <dbReference type="ARBA" id="ARBA00022741"/>
    </source>
</evidence>
<evidence type="ECO:0000256" key="3">
    <source>
        <dbReference type="ARBA" id="ARBA00022723"/>
    </source>
</evidence>
<sequence length="360" mass="39449">MQRELVEKALAELIDDESGRPFLDTGLIRDVMVNERQVALTLLLHSEESGEEALFRTKLTEKLNAIGVQDVHIRVKSITKQEKDAIVSGAYAPKPARIPSAKQELAPIASPDSSVKFLAVASGKGGVGKSTVTVNLASALVRAGKRVGVIDADIYGFSIPRMLGVEDVRQTDKNHIVPVERYGMHIISTGFFVSEHNPVIWRGPMLGKMLNTFLNEVKWPELDYMIIDLPPGTGDVALDINRRIPQCAEIIVTTPHATASGVATRAGAMAIQTEHRILGVVENMSYYEDETGKKHYLFGRSGGKQLAERLQTELLAQIPIDTPPNDQDEPDFSTSIYKPETTNGAIYANLAQQVIKQLEA</sequence>
<evidence type="ECO:0000256" key="8">
    <source>
        <dbReference type="HAMAP-Rule" id="MF_02040"/>
    </source>
</evidence>
<proteinExistence type="inferred from homology"/>
<protein>
    <recommendedName>
        <fullName evidence="8">Iron-sulfur cluster carrier protein</fullName>
    </recommendedName>
</protein>
<dbReference type="RefSeq" id="WP_258387934.1">
    <property type="nucleotide sequence ID" value="NZ_CP091430.1"/>
</dbReference>
<accession>A0ABY5SD38</accession>
<evidence type="ECO:0000256" key="1">
    <source>
        <dbReference type="ARBA" id="ARBA00007352"/>
    </source>
</evidence>
<evidence type="ECO:0000313" key="10">
    <source>
        <dbReference type="EMBL" id="UVI31871.1"/>
    </source>
</evidence>
<dbReference type="Pfam" id="PF01883">
    <property type="entry name" value="FeS_assembly_P"/>
    <property type="match status" value="1"/>
</dbReference>
<dbReference type="Gene3D" id="3.40.50.300">
    <property type="entry name" value="P-loop containing nucleotide triphosphate hydrolases"/>
    <property type="match status" value="1"/>
</dbReference>
<evidence type="ECO:0000259" key="9">
    <source>
        <dbReference type="Pfam" id="PF01883"/>
    </source>
</evidence>
<dbReference type="PROSITE" id="PS01215">
    <property type="entry name" value="MRP"/>
    <property type="match status" value="1"/>
</dbReference>
<dbReference type="InterPro" id="IPR000808">
    <property type="entry name" value="Mrp-like_CS"/>
</dbReference>
<comment type="similarity">
    <text evidence="1">In the N-terminal section; belongs to the MIP18 family.</text>
</comment>
<comment type="subunit">
    <text evidence="8">Homodimer.</text>
</comment>
<dbReference type="InterPro" id="IPR044304">
    <property type="entry name" value="NUBPL-like"/>
</dbReference>
<keyword evidence="7 8" id="KW-0411">Iron-sulfur</keyword>
<dbReference type="PANTHER" id="PTHR42961:SF2">
    <property type="entry name" value="IRON-SULFUR PROTEIN NUBPL"/>
    <property type="match status" value="1"/>
</dbReference>
<reference evidence="10" key="1">
    <citation type="submission" date="2022-01" db="EMBL/GenBank/DDBJ databases">
        <title>Paenibacillus spongiae sp. nov., isolated from marine sponge.</title>
        <authorList>
            <person name="Li Z."/>
            <person name="Zhang M."/>
        </authorList>
    </citation>
    <scope>NUCLEOTIDE SEQUENCE</scope>
    <source>
        <strain evidence="10">PHS-Z3</strain>
    </source>
</reference>
<dbReference type="Pfam" id="PF10609">
    <property type="entry name" value="ParA"/>
    <property type="match status" value="1"/>
</dbReference>
<evidence type="ECO:0000256" key="7">
    <source>
        <dbReference type="ARBA" id="ARBA00023014"/>
    </source>
</evidence>
<comment type="similarity">
    <text evidence="8">Belongs to the Mrp/NBP35 ATP-binding proteins family.</text>
</comment>
<keyword evidence="5 8" id="KW-0067">ATP-binding</keyword>
<keyword evidence="11" id="KW-1185">Reference proteome</keyword>
<dbReference type="InterPro" id="IPR034904">
    <property type="entry name" value="FSCA_dom_sf"/>
</dbReference>
<evidence type="ECO:0000313" key="11">
    <source>
        <dbReference type="Proteomes" id="UP001057877"/>
    </source>
</evidence>
<evidence type="ECO:0000256" key="6">
    <source>
        <dbReference type="ARBA" id="ARBA00023004"/>
    </source>
</evidence>
<comment type="function">
    <text evidence="8">Binds and transfers iron-sulfur (Fe-S) clusters to target apoproteins. Can hydrolyze ATP.</text>
</comment>
<keyword evidence="4 8" id="KW-0547">Nucleotide-binding</keyword>
<dbReference type="GO" id="GO:0005524">
    <property type="term" value="F:ATP binding"/>
    <property type="evidence" value="ECO:0007669"/>
    <property type="project" value="UniProtKB-KW"/>
</dbReference>
<dbReference type="SUPFAM" id="SSF52540">
    <property type="entry name" value="P-loop containing nucleoside triphosphate hydrolases"/>
    <property type="match status" value="1"/>
</dbReference>
<dbReference type="InterPro" id="IPR033756">
    <property type="entry name" value="YlxH/NBP35"/>
</dbReference>
<dbReference type="HAMAP" id="MF_02040">
    <property type="entry name" value="Mrp_NBP35"/>
    <property type="match status" value="1"/>
</dbReference>
<name>A0ABY5SD38_9BACL</name>
<evidence type="ECO:0000256" key="5">
    <source>
        <dbReference type="ARBA" id="ARBA00022840"/>
    </source>
</evidence>
<keyword evidence="8" id="KW-0378">Hydrolase</keyword>
<keyword evidence="3 8" id="KW-0479">Metal-binding</keyword>
<dbReference type="CDD" id="cd02037">
    <property type="entry name" value="Mrp_NBP35"/>
    <property type="match status" value="1"/>
</dbReference>
<dbReference type="PANTHER" id="PTHR42961">
    <property type="entry name" value="IRON-SULFUR PROTEIN NUBPL"/>
    <property type="match status" value="1"/>
</dbReference>
<feature type="domain" description="MIP18 family-like" evidence="9">
    <location>
        <begin position="5"/>
        <end position="45"/>
    </location>
</feature>
<feature type="binding site" evidence="8">
    <location>
        <begin position="123"/>
        <end position="130"/>
    </location>
    <ligand>
        <name>ATP</name>
        <dbReference type="ChEBI" id="CHEBI:30616"/>
    </ligand>
</feature>
<dbReference type="SUPFAM" id="SSF117916">
    <property type="entry name" value="Fe-S cluster assembly (FSCA) domain-like"/>
    <property type="match status" value="1"/>
</dbReference>
<dbReference type="InterPro" id="IPR002744">
    <property type="entry name" value="MIP18-like"/>
</dbReference>
<evidence type="ECO:0000256" key="2">
    <source>
        <dbReference type="ARBA" id="ARBA00008205"/>
    </source>
</evidence>
<gene>
    <name evidence="10" type="ORF">L1F29_08670</name>
</gene>
<dbReference type="InterPro" id="IPR027417">
    <property type="entry name" value="P-loop_NTPase"/>
</dbReference>
<dbReference type="EMBL" id="CP091430">
    <property type="protein sequence ID" value="UVI31871.1"/>
    <property type="molecule type" value="Genomic_DNA"/>
</dbReference>
<dbReference type="Proteomes" id="UP001057877">
    <property type="component" value="Chromosome"/>
</dbReference>
<organism evidence="10 11">
    <name type="scientific">Paenibacillus spongiae</name>
    <dbReference type="NCBI Taxonomy" id="2909671"/>
    <lineage>
        <taxon>Bacteria</taxon>
        <taxon>Bacillati</taxon>
        <taxon>Bacillota</taxon>
        <taxon>Bacilli</taxon>
        <taxon>Bacillales</taxon>
        <taxon>Paenibacillaceae</taxon>
        <taxon>Paenibacillus</taxon>
    </lineage>
</organism>
<dbReference type="InterPro" id="IPR019591">
    <property type="entry name" value="Mrp/NBP35_ATP-bd"/>
</dbReference>
<comment type="similarity">
    <text evidence="2">In the C-terminal section; belongs to the Mrp/NBP35 ATP-binding proteins family.</text>
</comment>
<dbReference type="Gene3D" id="3.30.300.130">
    <property type="entry name" value="Fe-S cluster assembly (FSCA)"/>
    <property type="match status" value="1"/>
</dbReference>
<keyword evidence="6 8" id="KW-0408">Iron</keyword>